<gene>
    <name evidence="1" type="ORF">SK128_010309</name>
</gene>
<reference evidence="1 2" key="1">
    <citation type="submission" date="2023-11" db="EMBL/GenBank/DDBJ databases">
        <title>Halocaridina rubra genome assembly.</title>
        <authorList>
            <person name="Smith C."/>
        </authorList>
    </citation>
    <scope>NUCLEOTIDE SEQUENCE [LARGE SCALE GENOMIC DNA]</scope>
    <source>
        <strain evidence="1">EP-1</strain>
        <tissue evidence="1">Whole</tissue>
    </source>
</reference>
<protein>
    <submittedName>
        <fullName evidence="1">Uncharacterized protein</fullName>
    </submittedName>
</protein>
<accession>A0AAN9A053</accession>
<evidence type="ECO:0000313" key="2">
    <source>
        <dbReference type="Proteomes" id="UP001381693"/>
    </source>
</evidence>
<name>A0AAN9A053_HALRR</name>
<dbReference type="Proteomes" id="UP001381693">
    <property type="component" value="Unassembled WGS sequence"/>
</dbReference>
<comment type="caution">
    <text evidence="1">The sequence shown here is derived from an EMBL/GenBank/DDBJ whole genome shotgun (WGS) entry which is preliminary data.</text>
</comment>
<evidence type="ECO:0000313" key="1">
    <source>
        <dbReference type="EMBL" id="KAK7067345.1"/>
    </source>
</evidence>
<dbReference type="EMBL" id="JAXCGZ010018870">
    <property type="protein sequence ID" value="KAK7067345.1"/>
    <property type="molecule type" value="Genomic_DNA"/>
</dbReference>
<dbReference type="AlphaFoldDB" id="A0AAN9A053"/>
<proteinExistence type="predicted"/>
<organism evidence="1 2">
    <name type="scientific">Halocaridina rubra</name>
    <name type="common">Hawaiian red shrimp</name>
    <dbReference type="NCBI Taxonomy" id="373956"/>
    <lineage>
        <taxon>Eukaryota</taxon>
        <taxon>Metazoa</taxon>
        <taxon>Ecdysozoa</taxon>
        <taxon>Arthropoda</taxon>
        <taxon>Crustacea</taxon>
        <taxon>Multicrustacea</taxon>
        <taxon>Malacostraca</taxon>
        <taxon>Eumalacostraca</taxon>
        <taxon>Eucarida</taxon>
        <taxon>Decapoda</taxon>
        <taxon>Pleocyemata</taxon>
        <taxon>Caridea</taxon>
        <taxon>Atyoidea</taxon>
        <taxon>Atyidae</taxon>
        <taxon>Halocaridina</taxon>
    </lineage>
</organism>
<sequence>MSADTSVKSPAWIRPEDVMRVRKIKAKKKALQARMISSTTSLRILAPTHSQANVSLGQDIKRRNPFRFSPNKKSRHDEDSHIEAASDASLFRLLNTTEGKDFNTLNSQESFNFTSFFRKELGASTTPDEESAEHVWTNRLSVDWSLKSRVRFKSHKALPWKHNFKALEKFDEATTLM</sequence>
<keyword evidence="2" id="KW-1185">Reference proteome</keyword>